<comment type="caution">
    <text evidence="1">The sequence shown here is derived from an EMBL/GenBank/DDBJ whole genome shotgun (WGS) entry which is preliminary data.</text>
</comment>
<name>A0AA40E0W4_9PEZI</name>
<protein>
    <submittedName>
        <fullName evidence="1">Uncharacterized protein</fullName>
    </submittedName>
</protein>
<reference evidence="1" key="1">
    <citation type="submission" date="2023-06" db="EMBL/GenBank/DDBJ databases">
        <title>Genome-scale phylogeny and comparative genomics of the fungal order Sordariales.</title>
        <authorList>
            <consortium name="Lawrence Berkeley National Laboratory"/>
            <person name="Hensen N."/>
            <person name="Bonometti L."/>
            <person name="Westerberg I."/>
            <person name="Brannstrom I.O."/>
            <person name="Guillou S."/>
            <person name="Cros-Aarteil S."/>
            <person name="Calhoun S."/>
            <person name="Haridas S."/>
            <person name="Kuo A."/>
            <person name="Mondo S."/>
            <person name="Pangilinan J."/>
            <person name="Riley R."/>
            <person name="Labutti K."/>
            <person name="Andreopoulos B."/>
            <person name="Lipzen A."/>
            <person name="Chen C."/>
            <person name="Yanf M."/>
            <person name="Daum C."/>
            <person name="Ng V."/>
            <person name="Clum A."/>
            <person name="Steindorff A."/>
            <person name="Ohm R."/>
            <person name="Martin F."/>
            <person name="Silar P."/>
            <person name="Natvig D."/>
            <person name="Lalanne C."/>
            <person name="Gautier V."/>
            <person name="Ament-Velasquez S.L."/>
            <person name="Kruys A."/>
            <person name="Hutchinson M.I."/>
            <person name="Powell A.J."/>
            <person name="Barry K."/>
            <person name="Miller A.N."/>
            <person name="Grigoriev I.V."/>
            <person name="Debuchy R."/>
            <person name="Gladieux P."/>
            <person name="Thoren M.H."/>
            <person name="Johannesson H."/>
        </authorList>
    </citation>
    <scope>NUCLEOTIDE SEQUENCE</scope>
    <source>
        <strain evidence="1">SMH4607-1</strain>
    </source>
</reference>
<keyword evidence="2" id="KW-1185">Reference proteome</keyword>
<dbReference type="EMBL" id="JAUKUA010000003">
    <property type="protein sequence ID" value="KAK0720847.1"/>
    <property type="molecule type" value="Genomic_DNA"/>
</dbReference>
<gene>
    <name evidence="1" type="ORF">B0H67DRAFT_205363</name>
</gene>
<dbReference type="Proteomes" id="UP001172102">
    <property type="component" value="Unassembled WGS sequence"/>
</dbReference>
<evidence type="ECO:0000313" key="1">
    <source>
        <dbReference type="EMBL" id="KAK0720847.1"/>
    </source>
</evidence>
<sequence>MGYALDHLLPQLPALLLKMTYYRSGSIASTSFVPPVYPVQHSPRFVVCSCAVPLGETSKKVRHETVGLSVISAPAFAMVDNSQLHCEGCGCPGPQNICGLGAEKEKEKKTYNTKDSLVVTDPTTSWALAGLSIGEWTGSRGFPCVLVICAKYAERGSFGSPENGITCGARSHPPLCERI</sequence>
<accession>A0AA40E0W4</accession>
<evidence type="ECO:0000313" key="2">
    <source>
        <dbReference type="Proteomes" id="UP001172102"/>
    </source>
</evidence>
<proteinExistence type="predicted"/>
<organism evidence="1 2">
    <name type="scientific">Lasiosphaeris hirsuta</name>
    <dbReference type="NCBI Taxonomy" id="260670"/>
    <lineage>
        <taxon>Eukaryota</taxon>
        <taxon>Fungi</taxon>
        <taxon>Dikarya</taxon>
        <taxon>Ascomycota</taxon>
        <taxon>Pezizomycotina</taxon>
        <taxon>Sordariomycetes</taxon>
        <taxon>Sordariomycetidae</taxon>
        <taxon>Sordariales</taxon>
        <taxon>Lasiosphaeriaceae</taxon>
        <taxon>Lasiosphaeris</taxon>
    </lineage>
</organism>
<dbReference type="AlphaFoldDB" id="A0AA40E0W4"/>